<organism evidence="1 2">
    <name type="scientific">Cryptococcus floricola</name>
    <dbReference type="NCBI Taxonomy" id="2591691"/>
    <lineage>
        <taxon>Eukaryota</taxon>
        <taxon>Fungi</taxon>
        <taxon>Dikarya</taxon>
        <taxon>Basidiomycota</taxon>
        <taxon>Agaricomycotina</taxon>
        <taxon>Tremellomycetes</taxon>
        <taxon>Tremellales</taxon>
        <taxon>Cryptococcaceae</taxon>
        <taxon>Cryptococcus</taxon>
    </lineage>
</organism>
<proteinExistence type="predicted"/>
<comment type="caution">
    <text evidence="1">The sequence shown here is derived from an EMBL/GenBank/DDBJ whole genome shotgun (WGS) entry which is preliminary data.</text>
</comment>
<protein>
    <submittedName>
        <fullName evidence="1">Uncharacterized protein</fullName>
    </submittedName>
</protein>
<reference evidence="1 2" key="1">
    <citation type="submission" date="2017-05" db="EMBL/GenBank/DDBJ databases">
        <title>The Genome Sequence of Tsuchiyaea wingfieldii DSM 27421.</title>
        <authorList>
            <person name="Cuomo C."/>
            <person name="Passer A."/>
            <person name="Billmyre B."/>
            <person name="Heitman J."/>
        </authorList>
    </citation>
    <scope>NUCLEOTIDE SEQUENCE [LARGE SCALE GENOMIC DNA]</scope>
    <source>
        <strain evidence="1 2">DSM 27421</strain>
    </source>
</reference>
<dbReference type="Proteomes" id="UP000322245">
    <property type="component" value="Unassembled WGS sequence"/>
</dbReference>
<sequence>MSNNNSRGWEDVNQDSFRFFDPSTNTFTSSAPENVPAFLSASSLAYDTDIGNDLLWPEEQEEQELGPEEVDEARQRVAPQATSWAEEVTRVREAAGIEARNPMIERQLSYLRSRPSRGVDWMRKASAWNRKVLSDYQDSRPSVNLTIVDVTQLSFWNARAQLAAWAISRGNLDISVPDTVMARITESNADFEDSLAEQNREGFPILRLDELHEFPEAKSVRTMIVSTDLNQGTLRDIQDGALEVVQLEETRVANATARRLYHQEGWADFSPEFQRLVGSWSESLEALRSAGMPGLAPPL</sequence>
<name>A0A5D3AUD1_9TREE</name>
<evidence type="ECO:0000313" key="2">
    <source>
        <dbReference type="Proteomes" id="UP000322245"/>
    </source>
</evidence>
<dbReference type="EMBL" id="NIDF01000076">
    <property type="protein sequence ID" value="TYJ53821.1"/>
    <property type="molecule type" value="Genomic_DNA"/>
</dbReference>
<dbReference type="AlphaFoldDB" id="A0A5D3AUD1"/>
<gene>
    <name evidence="1" type="ORF">B9479_005507</name>
</gene>
<keyword evidence="2" id="KW-1185">Reference proteome</keyword>
<evidence type="ECO:0000313" key="1">
    <source>
        <dbReference type="EMBL" id="TYJ53821.1"/>
    </source>
</evidence>
<accession>A0A5D3AUD1</accession>